<dbReference type="RefSeq" id="WP_007019973.1">
    <property type="nucleotide sequence ID" value="NZ_CH724125.1"/>
</dbReference>
<evidence type="ECO:0000313" key="2">
    <source>
        <dbReference type="EMBL" id="EAR61225.1"/>
    </source>
</evidence>
<feature type="domain" description="DUF5610" evidence="1">
    <location>
        <begin position="40"/>
        <end position="136"/>
    </location>
</feature>
<comment type="caution">
    <text evidence="2">The sequence shown here is derived from an EMBL/GenBank/DDBJ whole genome shotgun (WGS) entry which is preliminary data.</text>
</comment>
<gene>
    <name evidence="2" type="ORF">MED92_10879</name>
</gene>
<dbReference type="Pfam" id="PF18433">
    <property type="entry name" value="DUF5610"/>
    <property type="match status" value="1"/>
</dbReference>
<dbReference type="OrthoDB" id="7366224at2"/>
<dbReference type="Gene3D" id="1.10.132.90">
    <property type="match status" value="1"/>
</dbReference>
<dbReference type="Proteomes" id="UP000002171">
    <property type="component" value="Unassembled WGS sequence"/>
</dbReference>
<proteinExistence type="predicted"/>
<organism evidence="2 3">
    <name type="scientific">Neptuniibacter caesariensis</name>
    <dbReference type="NCBI Taxonomy" id="207954"/>
    <lineage>
        <taxon>Bacteria</taxon>
        <taxon>Pseudomonadati</taxon>
        <taxon>Pseudomonadota</taxon>
        <taxon>Gammaproteobacteria</taxon>
        <taxon>Oceanospirillales</taxon>
        <taxon>Oceanospirillaceae</taxon>
        <taxon>Neptuniibacter</taxon>
    </lineage>
</organism>
<dbReference type="AlphaFoldDB" id="A0A7U8GSM0"/>
<evidence type="ECO:0000313" key="3">
    <source>
        <dbReference type="Proteomes" id="UP000002171"/>
    </source>
</evidence>
<name>A0A7U8GSM0_NEPCE</name>
<keyword evidence="3" id="KW-1185">Reference proteome</keyword>
<sequence>MEAEINLTDTSSLLTGQSLDEQLLARSEDWDSRYSDQILKVIYASLISSISEGFEHEIELAELDTSTETENIHSEDDLAKSVINTVTSIFPHYYDQHPEWQEHNSLVRFIYITFDGINNGLENAERILDSANLLDDSHCDLLVGLREACHLRMDEFSEGFGFDEDTSLERITEDFYDEDEEGFIDDSMLDKLLS</sequence>
<dbReference type="InterPro" id="IPR041651">
    <property type="entry name" value="DUF5610"/>
</dbReference>
<reference evidence="2 3" key="1">
    <citation type="submission" date="2006-02" db="EMBL/GenBank/DDBJ databases">
        <authorList>
            <person name="Pinhassi J."/>
            <person name="Pedros-Alio C."/>
            <person name="Ferriera S."/>
            <person name="Johnson J."/>
            <person name="Kravitz S."/>
            <person name="Halpern A."/>
            <person name="Remington K."/>
            <person name="Beeson K."/>
            <person name="Tran B."/>
            <person name="Rogers Y.-H."/>
            <person name="Friedman R."/>
            <person name="Venter J.C."/>
        </authorList>
    </citation>
    <scope>NUCLEOTIDE SEQUENCE [LARGE SCALE GENOMIC DNA]</scope>
    <source>
        <strain evidence="2 3">MED92</strain>
    </source>
</reference>
<accession>A0A7U8GSM0</accession>
<protein>
    <recommendedName>
        <fullName evidence="1">DUF5610 domain-containing protein</fullName>
    </recommendedName>
</protein>
<evidence type="ECO:0000259" key="1">
    <source>
        <dbReference type="Pfam" id="PF18433"/>
    </source>
</evidence>
<dbReference type="EMBL" id="AAOW01000009">
    <property type="protein sequence ID" value="EAR61225.1"/>
    <property type="molecule type" value="Genomic_DNA"/>
</dbReference>